<dbReference type="Pfam" id="PF00190">
    <property type="entry name" value="Cupin_1"/>
    <property type="match status" value="1"/>
</dbReference>
<dbReference type="InterPro" id="IPR014710">
    <property type="entry name" value="RmlC-like_jellyroll"/>
</dbReference>
<reference evidence="2 3" key="1">
    <citation type="journal article" date="2023" name="Life. Sci Alliance">
        <title>Evolutionary insights into 3D genome organization and epigenetic landscape of Vigna mungo.</title>
        <authorList>
            <person name="Junaid A."/>
            <person name="Singh B."/>
            <person name="Bhatia S."/>
        </authorList>
    </citation>
    <scope>NUCLEOTIDE SEQUENCE [LARGE SCALE GENOMIC DNA]</scope>
    <source>
        <strain evidence="2">Urdbean</strain>
    </source>
</reference>
<dbReference type="EMBL" id="CP144699">
    <property type="protein sequence ID" value="WVZ21064.1"/>
    <property type="molecule type" value="Genomic_DNA"/>
</dbReference>
<evidence type="ECO:0000259" key="1">
    <source>
        <dbReference type="Pfam" id="PF00190"/>
    </source>
</evidence>
<protein>
    <recommendedName>
        <fullName evidence="1">Cupin type-1 domain-containing protein</fullName>
    </recommendedName>
</protein>
<dbReference type="Proteomes" id="UP001374535">
    <property type="component" value="Chromosome 2"/>
</dbReference>
<evidence type="ECO:0000313" key="3">
    <source>
        <dbReference type="Proteomes" id="UP001374535"/>
    </source>
</evidence>
<name>A0AAQ3S9Y2_VIGMU</name>
<dbReference type="Gene3D" id="2.60.120.10">
    <property type="entry name" value="Jelly Rolls"/>
    <property type="match status" value="1"/>
</dbReference>
<feature type="domain" description="Cupin type-1" evidence="1">
    <location>
        <begin position="149"/>
        <end position="193"/>
    </location>
</feature>
<organism evidence="2 3">
    <name type="scientific">Vigna mungo</name>
    <name type="common">Black gram</name>
    <name type="synonym">Phaseolus mungo</name>
    <dbReference type="NCBI Taxonomy" id="3915"/>
    <lineage>
        <taxon>Eukaryota</taxon>
        <taxon>Viridiplantae</taxon>
        <taxon>Streptophyta</taxon>
        <taxon>Embryophyta</taxon>
        <taxon>Tracheophyta</taxon>
        <taxon>Spermatophyta</taxon>
        <taxon>Magnoliopsida</taxon>
        <taxon>eudicotyledons</taxon>
        <taxon>Gunneridae</taxon>
        <taxon>Pentapetalae</taxon>
        <taxon>rosids</taxon>
        <taxon>fabids</taxon>
        <taxon>Fabales</taxon>
        <taxon>Fabaceae</taxon>
        <taxon>Papilionoideae</taxon>
        <taxon>50 kb inversion clade</taxon>
        <taxon>NPAAA clade</taxon>
        <taxon>indigoferoid/millettioid clade</taxon>
        <taxon>Phaseoleae</taxon>
        <taxon>Vigna</taxon>
    </lineage>
</organism>
<sequence length="196" mass="22313">MEMHGRGHERLECCSWQILRVVSLCRGIRRANCSLGVLCFCTSWASEFDSLSEFVGSWIVAPRWIVRAHWFCSCWVSKNYSLGEDDEQYYDSLTLFSYFIDFPCFFYYSAKYLQGPSGYHCLPSDTVTAADFKYSFNGKPGIRLPSKTLVFPATVHQFPMLNGLGLSAARAEFEEGGFVPLHEEDANEIVMVMLDS</sequence>
<proteinExistence type="predicted"/>
<dbReference type="AlphaFoldDB" id="A0AAQ3S9Y2"/>
<keyword evidence="3" id="KW-1185">Reference proteome</keyword>
<accession>A0AAQ3S9Y2</accession>
<gene>
    <name evidence="2" type="ORF">V8G54_008386</name>
</gene>
<dbReference type="InterPro" id="IPR006045">
    <property type="entry name" value="Cupin_1"/>
</dbReference>
<dbReference type="SUPFAM" id="SSF51182">
    <property type="entry name" value="RmlC-like cupins"/>
    <property type="match status" value="1"/>
</dbReference>
<evidence type="ECO:0000313" key="2">
    <source>
        <dbReference type="EMBL" id="WVZ21064.1"/>
    </source>
</evidence>
<dbReference type="InterPro" id="IPR011051">
    <property type="entry name" value="RmlC_Cupin_sf"/>
</dbReference>